<dbReference type="Proteomes" id="UP000027037">
    <property type="component" value="Unassembled WGS sequence"/>
</dbReference>
<proteinExistence type="predicted"/>
<feature type="transmembrane region" description="Helical" evidence="2">
    <location>
        <begin position="65"/>
        <end position="85"/>
    </location>
</feature>
<dbReference type="RefSeq" id="WP_034789943.1">
    <property type="nucleotide sequence ID" value="NZ_AWFF01000001.1"/>
</dbReference>
<reference evidence="3 4" key="1">
    <citation type="journal article" date="2014" name="Antonie Van Leeuwenhoek">
        <title>Hyphomonas beringensis sp. nov. and Hyphomonas chukchiensis sp. nov., isolated from surface seawater of the Bering Sea and Chukchi Sea.</title>
        <authorList>
            <person name="Li C."/>
            <person name="Lai Q."/>
            <person name="Li G."/>
            <person name="Dong C."/>
            <person name="Wang J."/>
            <person name="Liao Y."/>
            <person name="Shao Z."/>
        </authorList>
    </citation>
    <scope>NUCLEOTIDE SEQUENCE [LARGE SCALE GENOMIC DNA]</scope>
    <source>
        <strain evidence="3 4">25B14_1</strain>
    </source>
</reference>
<evidence type="ECO:0000313" key="4">
    <source>
        <dbReference type="Proteomes" id="UP000027037"/>
    </source>
</evidence>
<keyword evidence="4" id="KW-1185">Reference proteome</keyword>
<keyword evidence="2" id="KW-0812">Transmembrane</keyword>
<keyword evidence="2" id="KW-1133">Transmembrane helix</keyword>
<dbReference type="EMBL" id="AWFF01000001">
    <property type="protein sequence ID" value="KCZ57275.1"/>
    <property type="molecule type" value="Genomic_DNA"/>
</dbReference>
<keyword evidence="2" id="KW-0472">Membrane</keyword>
<name>A0A062UME2_9PROT</name>
<feature type="region of interest" description="Disordered" evidence="1">
    <location>
        <begin position="1"/>
        <end position="33"/>
    </location>
</feature>
<accession>A0A062UME2</accession>
<evidence type="ECO:0000256" key="1">
    <source>
        <dbReference type="SAM" id="MobiDB-lite"/>
    </source>
</evidence>
<protein>
    <submittedName>
        <fullName evidence="3">Uncharacterized protein</fullName>
    </submittedName>
</protein>
<evidence type="ECO:0000256" key="2">
    <source>
        <dbReference type="SAM" id="Phobius"/>
    </source>
</evidence>
<sequence length="88" mass="9364">MALPNPKPELHEDGFVAENTGENSRAAPEQTFDASAHGKSPARYLQARIAEELAVPKGPSIRSSLSTILILCLAMSVAALSVYSLGWI</sequence>
<dbReference type="STRING" id="1280946.HY29_00695"/>
<dbReference type="PATRIC" id="fig|1280946.3.peg.137"/>
<organism evidence="3 4">
    <name type="scientific">Hyphomonas beringensis</name>
    <dbReference type="NCBI Taxonomy" id="1280946"/>
    <lineage>
        <taxon>Bacteria</taxon>
        <taxon>Pseudomonadati</taxon>
        <taxon>Pseudomonadota</taxon>
        <taxon>Alphaproteobacteria</taxon>
        <taxon>Hyphomonadales</taxon>
        <taxon>Hyphomonadaceae</taxon>
        <taxon>Hyphomonas</taxon>
    </lineage>
</organism>
<dbReference type="AlphaFoldDB" id="A0A062UME2"/>
<gene>
    <name evidence="3" type="ORF">HY29_00695</name>
</gene>
<comment type="caution">
    <text evidence="3">The sequence shown here is derived from an EMBL/GenBank/DDBJ whole genome shotgun (WGS) entry which is preliminary data.</text>
</comment>
<evidence type="ECO:0000313" key="3">
    <source>
        <dbReference type="EMBL" id="KCZ57275.1"/>
    </source>
</evidence>